<name>A0ABP1AXS1_9BRYO</name>
<dbReference type="SMART" id="SM00487">
    <property type="entry name" value="DEXDc"/>
    <property type="match status" value="1"/>
</dbReference>
<dbReference type="SUPFAM" id="SSF48452">
    <property type="entry name" value="TPR-like"/>
    <property type="match status" value="1"/>
</dbReference>
<dbReference type="InterPro" id="IPR027417">
    <property type="entry name" value="P-loop_NTPase"/>
</dbReference>
<evidence type="ECO:0000313" key="22">
    <source>
        <dbReference type="EMBL" id="CAK9867413.1"/>
    </source>
</evidence>
<keyword evidence="10" id="KW-0862">Zinc</keyword>
<evidence type="ECO:0000256" key="1">
    <source>
        <dbReference type="ARBA" id="ARBA00004123"/>
    </source>
</evidence>
<dbReference type="InterPro" id="IPR013083">
    <property type="entry name" value="Znf_RING/FYVE/PHD"/>
</dbReference>
<evidence type="ECO:0000259" key="20">
    <source>
        <dbReference type="PROSITE" id="PS51194"/>
    </source>
</evidence>
<protein>
    <recommendedName>
        <fullName evidence="15">ATP-dependent helicase ATRX</fullName>
    </recommendedName>
</protein>
<feature type="repeat" description="TPR" evidence="16">
    <location>
        <begin position="81"/>
        <end position="114"/>
    </location>
</feature>
<dbReference type="PROSITE" id="PS51192">
    <property type="entry name" value="HELICASE_ATP_BIND_1"/>
    <property type="match status" value="1"/>
</dbReference>
<keyword evidence="14" id="KW-0539">Nucleus</keyword>
<evidence type="ECO:0000256" key="12">
    <source>
        <dbReference type="ARBA" id="ARBA00022895"/>
    </source>
</evidence>
<dbReference type="Gene3D" id="1.20.120.850">
    <property type="entry name" value="SWI2/SNF2 ATPases, N-terminal domain"/>
    <property type="match status" value="1"/>
</dbReference>
<dbReference type="Gene3D" id="3.30.40.10">
    <property type="entry name" value="Zinc/RING finger domain, C3HC4 (zinc finger)"/>
    <property type="match status" value="1"/>
</dbReference>
<dbReference type="PROSITE" id="PS50005">
    <property type="entry name" value="TPR"/>
    <property type="match status" value="1"/>
</dbReference>
<dbReference type="InterPro" id="IPR025766">
    <property type="entry name" value="ADD"/>
</dbReference>
<reference evidence="22" key="1">
    <citation type="submission" date="2024-03" db="EMBL/GenBank/DDBJ databases">
        <authorList>
            <consortium name="ELIXIR-Norway"/>
            <consortium name="Elixir Norway"/>
        </authorList>
    </citation>
    <scope>NUCLEOTIDE SEQUENCE</scope>
</reference>
<accession>A0ABP1AXS1</accession>
<evidence type="ECO:0000256" key="15">
    <source>
        <dbReference type="ARBA" id="ARBA00031106"/>
    </source>
</evidence>
<feature type="domain" description="Helicase C-terminal" evidence="20">
    <location>
        <begin position="1717"/>
        <end position="1881"/>
    </location>
</feature>
<evidence type="ECO:0000256" key="4">
    <source>
        <dbReference type="ARBA" id="ARBA00022454"/>
    </source>
</evidence>
<feature type="compositionally biased region" description="Basic and acidic residues" evidence="18">
    <location>
        <begin position="15"/>
        <end position="25"/>
    </location>
</feature>
<dbReference type="SUPFAM" id="SSF57903">
    <property type="entry name" value="FYVE/PHD zinc finger"/>
    <property type="match status" value="1"/>
</dbReference>
<evidence type="ECO:0000256" key="16">
    <source>
        <dbReference type="PROSITE-ProRule" id="PRU00339"/>
    </source>
</evidence>
<dbReference type="InterPro" id="IPR019734">
    <property type="entry name" value="TPR_rpt"/>
</dbReference>
<evidence type="ECO:0000259" key="19">
    <source>
        <dbReference type="PROSITE" id="PS51192"/>
    </source>
</evidence>
<comment type="similarity">
    <text evidence="3">Belongs to the SNF2/RAD54 helicase family.</text>
</comment>
<feature type="domain" description="PHD-type" evidence="21">
    <location>
        <begin position="1062"/>
        <end position="1195"/>
    </location>
</feature>
<dbReference type="SMART" id="SM00490">
    <property type="entry name" value="HELICc"/>
    <property type="match status" value="1"/>
</dbReference>
<evidence type="ECO:0000256" key="2">
    <source>
        <dbReference type="ARBA" id="ARBA00004574"/>
    </source>
</evidence>
<evidence type="ECO:0000256" key="14">
    <source>
        <dbReference type="ARBA" id="ARBA00023242"/>
    </source>
</evidence>
<feature type="compositionally biased region" description="Low complexity" evidence="18">
    <location>
        <begin position="1"/>
        <end position="14"/>
    </location>
</feature>
<dbReference type="SUPFAM" id="SSF52540">
    <property type="entry name" value="P-loop containing nucleoside triphosphate hydrolases"/>
    <property type="match status" value="2"/>
</dbReference>
<dbReference type="InterPro" id="IPR001650">
    <property type="entry name" value="Helicase_C-like"/>
</dbReference>
<keyword evidence="11" id="KW-0067">ATP-binding</keyword>
<evidence type="ECO:0000256" key="9">
    <source>
        <dbReference type="ARBA" id="ARBA00022806"/>
    </source>
</evidence>
<evidence type="ECO:0000256" key="3">
    <source>
        <dbReference type="ARBA" id="ARBA00007025"/>
    </source>
</evidence>
<organism evidence="22 23">
    <name type="scientific">Sphagnum jensenii</name>
    <dbReference type="NCBI Taxonomy" id="128206"/>
    <lineage>
        <taxon>Eukaryota</taxon>
        <taxon>Viridiplantae</taxon>
        <taxon>Streptophyta</taxon>
        <taxon>Embryophyta</taxon>
        <taxon>Bryophyta</taxon>
        <taxon>Sphagnophytina</taxon>
        <taxon>Sphagnopsida</taxon>
        <taxon>Sphagnales</taxon>
        <taxon>Sphagnaceae</taxon>
        <taxon>Sphagnum</taxon>
    </lineage>
</organism>
<gene>
    <name evidence="22" type="ORF">CSSPJE1EN2_LOCUS10408</name>
</gene>
<dbReference type="Proteomes" id="UP001497522">
    <property type="component" value="Chromosome 17"/>
</dbReference>
<feature type="compositionally biased region" description="Acidic residues" evidence="18">
    <location>
        <begin position="528"/>
        <end position="563"/>
    </location>
</feature>
<proteinExistence type="inferred from homology"/>
<keyword evidence="4" id="KW-0158">Chromosome</keyword>
<evidence type="ECO:0000256" key="13">
    <source>
        <dbReference type="ARBA" id="ARBA00023125"/>
    </source>
</evidence>
<feature type="domain" description="Helicase ATP-binding" evidence="19">
    <location>
        <begin position="1335"/>
        <end position="1521"/>
    </location>
</feature>
<dbReference type="PROSITE" id="PS51533">
    <property type="entry name" value="ADD"/>
    <property type="match status" value="1"/>
</dbReference>
<dbReference type="SMART" id="SM00028">
    <property type="entry name" value="TPR"/>
    <property type="match status" value="2"/>
</dbReference>
<dbReference type="Pfam" id="PF00271">
    <property type="entry name" value="Helicase_C"/>
    <property type="match status" value="1"/>
</dbReference>
<keyword evidence="6" id="KW-0547">Nucleotide-binding</keyword>
<dbReference type="CDD" id="cd11726">
    <property type="entry name" value="ADDz_ATRX"/>
    <property type="match status" value="1"/>
</dbReference>
<dbReference type="PROSITE" id="PS51194">
    <property type="entry name" value="HELICASE_CTER"/>
    <property type="match status" value="1"/>
</dbReference>
<keyword evidence="5" id="KW-0479">Metal-binding</keyword>
<keyword evidence="13" id="KW-0238">DNA-binding</keyword>
<evidence type="ECO:0000256" key="7">
    <source>
        <dbReference type="ARBA" id="ARBA00022771"/>
    </source>
</evidence>
<keyword evidence="8" id="KW-0378">Hydrolase</keyword>
<evidence type="ECO:0000313" key="23">
    <source>
        <dbReference type="Proteomes" id="UP001497522"/>
    </source>
</evidence>
<keyword evidence="17" id="KW-0175">Coiled coil</keyword>
<dbReference type="Gene3D" id="3.40.50.300">
    <property type="entry name" value="P-loop containing nucleotide triphosphate hydrolases"/>
    <property type="match status" value="2"/>
</dbReference>
<feature type="compositionally biased region" description="Acidic residues" evidence="18">
    <location>
        <begin position="572"/>
        <end position="583"/>
    </location>
</feature>
<dbReference type="InterPro" id="IPR049730">
    <property type="entry name" value="SNF2/RAD54-like_C"/>
</dbReference>
<dbReference type="InterPro" id="IPR011011">
    <property type="entry name" value="Znf_FYVE_PHD"/>
</dbReference>
<dbReference type="PANTHER" id="PTHR45797:SF1">
    <property type="entry name" value="HELICASE ARIP4"/>
    <property type="match status" value="1"/>
</dbReference>
<keyword evidence="12" id="KW-0779">Telomere</keyword>
<evidence type="ECO:0000256" key="6">
    <source>
        <dbReference type="ARBA" id="ARBA00022741"/>
    </source>
</evidence>
<feature type="region of interest" description="Disordered" evidence="18">
    <location>
        <begin position="1904"/>
        <end position="1924"/>
    </location>
</feature>
<evidence type="ECO:0000256" key="11">
    <source>
        <dbReference type="ARBA" id="ARBA00022840"/>
    </source>
</evidence>
<keyword evidence="16" id="KW-0802">TPR repeat</keyword>
<evidence type="ECO:0000256" key="5">
    <source>
        <dbReference type="ARBA" id="ARBA00022723"/>
    </source>
</evidence>
<feature type="region of interest" description="Disordered" evidence="18">
    <location>
        <begin position="523"/>
        <end position="583"/>
    </location>
</feature>
<dbReference type="Pfam" id="PF00176">
    <property type="entry name" value="SNF2-rel_dom"/>
    <property type="match status" value="1"/>
</dbReference>
<feature type="coiled-coil region" evidence="17">
    <location>
        <begin position="587"/>
        <end position="672"/>
    </location>
</feature>
<dbReference type="CDD" id="cd18793">
    <property type="entry name" value="SF2_C_SNF"/>
    <property type="match status" value="1"/>
</dbReference>
<dbReference type="PANTHER" id="PTHR45797">
    <property type="entry name" value="RAD54-LIKE"/>
    <property type="match status" value="1"/>
</dbReference>
<feature type="region of interest" description="Disordered" evidence="18">
    <location>
        <begin position="2049"/>
        <end position="2068"/>
    </location>
</feature>
<dbReference type="InterPro" id="IPR014001">
    <property type="entry name" value="Helicase_ATP-bd"/>
</dbReference>
<evidence type="ECO:0000256" key="10">
    <source>
        <dbReference type="ARBA" id="ARBA00022833"/>
    </source>
</evidence>
<dbReference type="InterPro" id="IPR011990">
    <property type="entry name" value="TPR-like_helical_dom_sf"/>
</dbReference>
<keyword evidence="9" id="KW-0347">Helicase</keyword>
<dbReference type="Gene3D" id="3.40.50.10810">
    <property type="entry name" value="Tandem AAA-ATPase domain"/>
    <property type="match status" value="1"/>
</dbReference>
<evidence type="ECO:0000256" key="8">
    <source>
        <dbReference type="ARBA" id="ARBA00022801"/>
    </source>
</evidence>
<keyword evidence="7" id="KW-0863">Zinc-finger</keyword>
<keyword evidence="23" id="KW-1185">Reference proteome</keyword>
<dbReference type="EMBL" id="OZ023718">
    <property type="protein sequence ID" value="CAK9867413.1"/>
    <property type="molecule type" value="Genomic_DNA"/>
</dbReference>
<dbReference type="InterPro" id="IPR000330">
    <property type="entry name" value="SNF2_N"/>
</dbReference>
<evidence type="ECO:0000259" key="21">
    <source>
        <dbReference type="PROSITE" id="PS51533"/>
    </source>
</evidence>
<feature type="region of interest" description="Disordered" evidence="18">
    <location>
        <begin position="1"/>
        <end position="25"/>
    </location>
</feature>
<evidence type="ECO:0000256" key="17">
    <source>
        <dbReference type="SAM" id="Coils"/>
    </source>
</evidence>
<dbReference type="InterPro" id="IPR044574">
    <property type="entry name" value="ARIP4-like"/>
</dbReference>
<sequence length="2101" mass="233742">MMEKNGGSSSSSSSKKGDNKEVGPELERSKEYTLIYDKAIHSNPNNAYLYLLRAIQHCFEKNFIESVADANKAIQLDPTLREAYTRKGIALLSLNRLQDARTAFLEAATCDPNRPGETRAWLGKLDHFEQLELANTNQYAGTTTAAADGPDLMMKNMSGTEGKSSTCNAQLDHKTVEPDHKMLTIVSGTESDSTCKAQLDHKTLEPEHKMLNNLSGTGGDDSACKAQLDHETVNPEHKMLTMSGTEGDSTCKAQFDHKTVNPEHQIVAREEITTPVRTAPAATGDLGISATVDAAVIPSTVGRPEEEEAGENLSDGTCEARTVLEMDIEPDPIIRMREDTKRLVAELELSHLSIEVVIPVAAICQENLERPEEDLRGGIIITSKPKLEEGESNGKSDLNILGSKDADHLVTETGSSHVGIEEITMPATITPPHHLQRLKDFLDEDSGVGITHEAGSEAENIKMSKMNVLTTREDATNPLAATEAAVSQLDTGATISAPVTPSHLLISEEILDGIKTGDQNQAKLVAEEAQEQDEEDDEEEDYADEEEEEQEDEDEEENNEDSGSDSPHFSGLEDDSSNEGPLTDEDVQQIVDELLQVESEAAEAQEALEDESLEATQQEVQQELAETLSGSELEAAVEKEMSILKEQWQEKADELEDKSALLQEKLDDAGVSLPDLFKWIEKQAPEGCTTEAWKKRTHWAGLQATQEAFEVVSQAERQLTNQRPVRRHHGRLQDEGASGFLDRKVKSALGPTAGPISDDGWSMVGFLDKEDEARPGHLMGTEKWAAVYLASTPEQAALMGLDLPGINTVEEIGDIEVENSKLFTEALENERERGLTDRQKTFLKKVREEDDAKKLHKQQRRASTLKSRSRCKRASVLQTANGVAQVKKTMDVLGNFPVSFCFSGMYNKENGLHENGEKNSLEQSITQLLTNDATDASLNEMQDPDQKVVVTDAAAATMAVAQGKSVKRQLEPATTGIVVLVGVWEKENSSEAKNVLYISAELPVNKKVRTTVVIDSDGEHEEVEECVVVGSEMKRQERAKVRCQENDMKLFAGGNNSKESGEVVILDDRRNIECTACAMPLKKREVLRHPQFGVCMCKRCIKFLKSATFLKDKDGSESECRWCGHGGAVICCGACAKVICRRCIFRNFGAATLSAVVSSSDWRCPYCNPEPLKNLVQQFKQVEEEVGRLNILDDDDGLSDKELIIKQVSRINTKHRKNIRRALDDDELDEKTKNLLALEKERQERLEKWRAAARVNGGSTPVKPQRHSKCLPHANEELELCNDDIAAEGYVLNKARQEDEEIVRIAPSISGHLRSHQLAGLRFMWENCIESVNKVKSGADGLGCILAHSMGLGKTLQVIAFIHTVLNNVDLGLRTVLIVVPVNVLHNWRSEFNKWQPPNEKPITVYMLEDVSRDNMKRAMLLSRWQKYGGVMLIGYTAFRNLSMGKTVRDKLVREDLCTSLQHPGPDLLVCDEAHMIKNRKADITQALKQVRTRRRIALTGSPLQNNLMEYYCMVDFVREGFLGPAPSFKRRFQNPIENGQHADSTSKDVRLMKQRAHVLHKQVKGFVQRKNMTVLKDELPSKCVYVISVRLSNLQRKLYTQFLHSHGLLSNPLENNGRRSILFNAYHALAKIWNHPDLLLLAQEEKDSQKEDNLENFTVDTDEDIPNDVETCLDESPRGGLLLHLSFFLMDKSGWWKDIMEGQAREVVELSGKMVLLLKILSIASAKGDKALVFSQSLHTLDLIETFLANLSHLHSSGGYWMPGRDWYRLDGQTSAKARQDLVEAFNDPTNTDVQCVLISTRAGSLGINLPAANRVIIVDGSWNPTHDLQALFRAWRFGQKKNVYAYRLLASGTMEEKIYNRQVSKEGLAARVLDEHQVGRFFVEDDLEFLFVLDEDEDGLVFDDTDTGTSQDLDKPSSSKPSTVVAVSEVSGGTQCANPTQEKGVAAQCTNPPQEKGAAAAASSGKLKRMAFSIPDDAPPRDDLMGRLLLEYRPRWVVRYHEHEPLLEDLEDEKLSKEEQTIAWESFQSEGTDRFVAPTLSALIPSDDTTITTSTTPKPQRCKPGDHVRQLVRDSMKPGASMLCKVCGDQISWESVRRK</sequence>
<comment type="subcellular location">
    <subcellularLocation>
        <location evidence="2">Chromosome</location>
        <location evidence="2">Telomere</location>
    </subcellularLocation>
    <subcellularLocation>
        <location evidence="1">Nucleus</location>
    </subcellularLocation>
</comment>
<feature type="compositionally biased region" description="Low complexity" evidence="18">
    <location>
        <begin position="2049"/>
        <end position="2059"/>
    </location>
</feature>
<evidence type="ECO:0000256" key="18">
    <source>
        <dbReference type="SAM" id="MobiDB-lite"/>
    </source>
</evidence>
<dbReference type="InterPro" id="IPR038718">
    <property type="entry name" value="SNF2-like_sf"/>
</dbReference>
<dbReference type="Gene3D" id="1.25.40.10">
    <property type="entry name" value="Tetratricopeptide repeat domain"/>
    <property type="match status" value="1"/>
</dbReference>